<gene>
    <name evidence="2" type="ordered locus">Ferp_1263</name>
</gene>
<evidence type="ECO:0000313" key="2">
    <source>
        <dbReference type="EMBL" id="ADC65417.1"/>
    </source>
</evidence>
<proteinExistence type="predicted"/>
<reference evidence="3" key="1">
    <citation type="submission" date="2010-02" db="EMBL/GenBank/DDBJ databases">
        <title>Complete sequence of Ferroglobus placidus DSM 10642.</title>
        <authorList>
            <consortium name="US DOE Joint Genome Institute"/>
            <person name="Lucas S."/>
            <person name="Copeland A."/>
            <person name="Lapidus A."/>
            <person name="Cheng J.-F."/>
            <person name="Bruce D."/>
            <person name="Goodwin L."/>
            <person name="Pitluck S."/>
            <person name="Saunders E."/>
            <person name="Brettin T."/>
            <person name="Detter J.C."/>
            <person name="Han C."/>
            <person name="Tapia R."/>
            <person name="Larimer F."/>
            <person name="Land M."/>
            <person name="Hauser L."/>
            <person name="Kyrpides N."/>
            <person name="Ivanova N."/>
            <person name="Holmes D."/>
            <person name="Lovley D."/>
            <person name="Kyrpides N."/>
            <person name="Anderson I.J."/>
            <person name="Woyke T."/>
        </authorList>
    </citation>
    <scope>NUCLEOTIDE SEQUENCE [LARGE SCALE GENOMIC DNA]</scope>
    <source>
        <strain evidence="3">DSM 10642 / AEDII12DO</strain>
    </source>
</reference>
<sequence length="221" mass="24809">MKFAIVSVGNELLRGDIVNDNAKYIAQKLAALGHSVERIVVVPDRVDDIVEELRRLLKYDFIFVTGGLGATHDDVTAEAIAKALNRSLVLDEKAVKQVKRWTDKKEVVEKVAKIPAESEVIQNDVGVAPAFITGKIAALPGVPAEMRDTFEKIVKRFEKLEVYEEDVIVEGKEEDFLEKLNSVVRKFPDVEIGSYPKPGYVVLKFRGKKERVLEAKREFLS</sequence>
<dbReference type="InterPro" id="IPR050101">
    <property type="entry name" value="CinA"/>
</dbReference>
<dbReference type="KEGG" id="fpl:Ferp_1263"/>
<protein>
    <submittedName>
        <fullName evidence="2">Molybdenum cofactor synthesis domain protein</fullName>
    </submittedName>
</protein>
<dbReference type="NCBIfam" id="TIGR00177">
    <property type="entry name" value="molyb_syn"/>
    <property type="match status" value="1"/>
</dbReference>
<dbReference type="Proteomes" id="UP000002613">
    <property type="component" value="Chromosome"/>
</dbReference>
<dbReference type="GeneID" id="8778776"/>
<organism evidence="2 3">
    <name type="scientific">Ferroglobus placidus (strain DSM 10642 / AEDII12DO)</name>
    <dbReference type="NCBI Taxonomy" id="589924"/>
    <lineage>
        <taxon>Archaea</taxon>
        <taxon>Methanobacteriati</taxon>
        <taxon>Methanobacteriota</taxon>
        <taxon>Archaeoglobi</taxon>
        <taxon>Archaeoglobales</taxon>
        <taxon>Archaeoglobaceae</taxon>
        <taxon>Ferroglobus</taxon>
    </lineage>
</organism>
<dbReference type="Pfam" id="PF00994">
    <property type="entry name" value="MoCF_biosynth"/>
    <property type="match status" value="1"/>
</dbReference>
<dbReference type="InterPro" id="IPR036425">
    <property type="entry name" value="MoaB/Mog-like_dom_sf"/>
</dbReference>
<name>D3RY54_FERPA</name>
<evidence type="ECO:0000313" key="3">
    <source>
        <dbReference type="Proteomes" id="UP000002613"/>
    </source>
</evidence>
<dbReference type="InterPro" id="IPR001453">
    <property type="entry name" value="MoaB/Mog_dom"/>
</dbReference>
<evidence type="ECO:0000259" key="1">
    <source>
        <dbReference type="SMART" id="SM00852"/>
    </source>
</evidence>
<dbReference type="STRING" id="589924.Ferp_1263"/>
<accession>D3RY54</accession>
<dbReference type="Gene3D" id="3.40.980.10">
    <property type="entry name" value="MoaB/Mog-like domain"/>
    <property type="match status" value="1"/>
</dbReference>
<dbReference type="InterPro" id="IPR056596">
    <property type="entry name" value="FLAD1_M"/>
</dbReference>
<dbReference type="SUPFAM" id="SSF53218">
    <property type="entry name" value="Molybdenum cofactor biosynthesis proteins"/>
    <property type="match status" value="1"/>
</dbReference>
<feature type="domain" description="MoaB/Mog" evidence="1">
    <location>
        <begin position="4"/>
        <end position="161"/>
    </location>
</feature>
<dbReference type="SMART" id="SM00852">
    <property type="entry name" value="MoCF_biosynth"/>
    <property type="match status" value="1"/>
</dbReference>
<dbReference type="RefSeq" id="WP_012965760.1">
    <property type="nucleotide sequence ID" value="NC_013849.1"/>
</dbReference>
<dbReference type="PANTHER" id="PTHR13939:SF0">
    <property type="entry name" value="NMN AMIDOHYDROLASE-LIKE PROTEIN YFAY"/>
    <property type="match status" value="1"/>
</dbReference>
<dbReference type="CDD" id="cd00885">
    <property type="entry name" value="cinA"/>
    <property type="match status" value="1"/>
</dbReference>
<dbReference type="HOGENOM" id="CLU_030805_0_2_2"/>
<dbReference type="Pfam" id="PF24102">
    <property type="entry name" value="FLAD1_M"/>
    <property type="match status" value="1"/>
</dbReference>
<keyword evidence="3" id="KW-1185">Reference proteome</keyword>
<dbReference type="eggNOG" id="arCOG00215">
    <property type="taxonomic scope" value="Archaea"/>
</dbReference>
<dbReference type="EMBL" id="CP001899">
    <property type="protein sequence ID" value="ADC65417.1"/>
    <property type="molecule type" value="Genomic_DNA"/>
</dbReference>
<dbReference type="AlphaFoldDB" id="D3RY54"/>
<dbReference type="PaxDb" id="589924-Ferp_1263"/>
<dbReference type="OrthoDB" id="372037at2157"/>
<dbReference type="PANTHER" id="PTHR13939">
    <property type="entry name" value="NICOTINAMIDE-NUCLEOTIDE AMIDOHYDROLASE PNCC"/>
    <property type="match status" value="1"/>
</dbReference>
<reference evidence="2 3" key="2">
    <citation type="journal article" date="2011" name="Stand. Genomic Sci.">
        <title>Complete genome sequence of Ferroglobus placidus AEDII12DO.</title>
        <authorList>
            <person name="Anderson I."/>
            <person name="Risso C."/>
            <person name="Holmes D."/>
            <person name="Lucas S."/>
            <person name="Copeland A."/>
            <person name="Lapidus A."/>
            <person name="Cheng J.F."/>
            <person name="Bruce D."/>
            <person name="Goodwin L."/>
            <person name="Pitluck S."/>
            <person name="Saunders E."/>
            <person name="Brettin T."/>
            <person name="Detter J.C."/>
            <person name="Han C."/>
            <person name="Tapia R."/>
            <person name="Larimer F."/>
            <person name="Land M."/>
            <person name="Hauser L."/>
            <person name="Woyke T."/>
            <person name="Lovley D."/>
            <person name="Kyrpides N."/>
            <person name="Ivanova N."/>
        </authorList>
    </citation>
    <scope>NUCLEOTIDE SEQUENCE [LARGE SCALE GENOMIC DNA]</scope>
    <source>
        <strain evidence="3">DSM 10642 / AEDII12DO</strain>
    </source>
</reference>